<feature type="transmembrane region" description="Helical" evidence="2">
    <location>
        <begin position="520"/>
        <end position="537"/>
    </location>
</feature>
<dbReference type="InterPro" id="IPR019286">
    <property type="entry name" value="DUF2339_TM"/>
</dbReference>
<evidence type="ECO:0000256" key="1">
    <source>
        <dbReference type="SAM" id="MobiDB-lite"/>
    </source>
</evidence>
<keyword evidence="4" id="KW-1185">Reference proteome</keyword>
<reference evidence="3 4" key="1">
    <citation type="submission" date="2022-01" db="EMBL/GenBank/DDBJ databases">
        <title>Paraglaciecola sp. G1-23.</title>
        <authorList>
            <person name="Jin M.S."/>
            <person name="Han D.M."/>
            <person name="Kim H.M."/>
            <person name="Jeon C.O."/>
        </authorList>
    </citation>
    <scope>NUCLEOTIDE SEQUENCE [LARGE SCALE GENOMIC DNA]</scope>
    <source>
        <strain evidence="3 4">G1-23</strain>
    </source>
</reference>
<sequence>MSSKDSQIDELQRELALTRVEFSTRLQKLEQKIASLTSDVGSPAPETNDTKNQQLTDHFAGFNPDTDKPHTEPKAERQMAATISSASHQTDKQQPKLSAIGSFLKESGQQLISLSSPFTRFLSPLLNLYQHYQAKGQGPIFVFMLIGIVLLVAGFGYLTQLLVGELGAGSQSLLLFIVAIGTTLSGAYLAKKNKYPEFNSAIVGLGLLLNYITVYMAGSFYQLLPDWAVLLSYFAIAGVGFVFANKFDTKTVSALSVIGGAAIPLISQLDQAGTSLYLVGLGFIIMASLYQAINKNWPWLGIVSVFVTYSCLEFLITFVLVEHFIAYFSQGFYCLFLFYLYHFIKLNSQVSKNLIVLSVMILFANIGIFYQSDITNVWVLPTLAIFNTLLSSYLVFKTKTQNSYASSLHTLFASTWMLVAIISWFAPDYWGFAIGIEGLFILYLALKENYQSVRVEAYALLTFAVLHAVFAVLPYFPDPALLTLKGILVVASIGAIIFGIRKLLANHKVENEWEVQLLQALRPIESIWLSLFILSLLWVNLGVWMAVAVLPLQIWLLVKTYRTSCKTSEIMVNVASAVAVGICVLGINEVQSLSFRDLPDYAKVALIFVFAESWLFAEFYRRTKQTGPLANIAENLRLTFYLVLPVTFLPSAIKHYNEFSALAFWVAASIAYLLGRIIKHPFIRTESLIIFAIAALYNLVFTIEYYHSQFILSAIANLIGLGLFSYFLINTHKQHAPLLNKKIASISLYYLAACMAIYMQEWANFVWAGVLACVYIFALSMCVERNNILARNRRILGYLNFFNILISWLYILITGSGQAISSSIWVLISMAISLIFLLKTHALNRLKLALFNDSKTGYCLQSLLLSISGALILIKWDLAILITPWLILHGSYLFFTHKHSQFISKLALVFIGCGLAKLALVDAASAVLWQKVALMISIGIFMLAAAFVYQKRINATIESQNEIV</sequence>
<feature type="compositionally biased region" description="Polar residues" evidence="1">
    <location>
        <begin position="36"/>
        <end position="56"/>
    </location>
</feature>
<dbReference type="Pfam" id="PF10101">
    <property type="entry name" value="DUF2339"/>
    <property type="match status" value="1"/>
</dbReference>
<feature type="transmembrane region" description="Helical" evidence="2">
    <location>
        <begin position="858"/>
        <end position="882"/>
    </location>
</feature>
<feature type="transmembrane region" description="Helical" evidence="2">
    <location>
        <begin position="429"/>
        <end position="446"/>
    </location>
</feature>
<evidence type="ECO:0000313" key="4">
    <source>
        <dbReference type="Proteomes" id="UP001521137"/>
    </source>
</evidence>
<feature type="transmembrane region" description="Helical" evidence="2">
    <location>
        <begin position="227"/>
        <end position="244"/>
    </location>
</feature>
<feature type="transmembrane region" description="Helical" evidence="2">
    <location>
        <begin position="795"/>
        <end position="813"/>
    </location>
</feature>
<feature type="transmembrane region" description="Helical" evidence="2">
    <location>
        <begin position="687"/>
        <end position="703"/>
    </location>
</feature>
<proteinExistence type="predicted"/>
<keyword evidence="2" id="KW-0472">Membrane</keyword>
<feature type="transmembrane region" description="Helical" evidence="2">
    <location>
        <begin position="251"/>
        <end position="269"/>
    </location>
</feature>
<feature type="transmembrane region" description="Helical" evidence="2">
    <location>
        <begin position="378"/>
        <end position="396"/>
    </location>
</feature>
<dbReference type="EMBL" id="JAKGAS010000001">
    <property type="protein sequence ID" value="MCF2946647.1"/>
    <property type="molecule type" value="Genomic_DNA"/>
</dbReference>
<comment type="caution">
    <text evidence="3">The sequence shown here is derived from an EMBL/GenBank/DDBJ whole genome shotgun (WGS) entry which is preliminary data.</text>
</comment>
<feature type="region of interest" description="Disordered" evidence="1">
    <location>
        <begin position="36"/>
        <end position="93"/>
    </location>
</feature>
<feature type="transmembrane region" description="Helical" evidence="2">
    <location>
        <begin position="324"/>
        <end position="342"/>
    </location>
</feature>
<evidence type="ECO:0000313" key="3">
    <source>
        <dbReference type="EMBL" id="MCF2946647.1"/>
    </source>
</evidence>
<name>A0ABS9D170_9ALTE</name>
<organism evidence="3 4">
    <name type="scientific">Paraglaciecola algarum</name>
    <dbReference type="NCBI Taxonomy" id="3050085"/>
    <lineage>
        <taxon>Bacteria</taxon>
        <taxon>Pseudomonadati</taxon>
        <taxon>Pseudomonadota</taxon>
        <taxon>Gammaproteobacteria</taxon>
        <taxon>Alteromonadales</taxon>
        <taxon>Alteromonadaceae</taxon>
        <taxon>Paraglaciecola</taxon>
    </lineage>
</organism>
<feature type="transmembrane region" description="Helical" evidence="2">
    <location>
        <begin position="765"/>
        <end position="783"/>
    </location>
</feature>
<feature type="transmembrane region" description="Helical" evidence="2">
    <location>
        <begin position="275"/>
        <end position="292"/>
    </location>
</feature>
<feature type="transmembrane region" description="Helical" evidence="2">
    <location>
        <begin position="354"/>
        <end position="372"/>
    </location>
</feature>
<feature type="transmembrane region" description="Helical" evidence="2">
    <location>
        <begin position="659"/>
        <end position="675"/>
    </location>
</feature>
<accession>A0ABS9D170</accession>
<dbReference type="PANTHER" id="PTHR38434:SF1">
    <property type="entry name" value="BLL2549 PROTEIN"/>
    <property type="match status" value="1"/>
</dbReference>
<dbReference type="PANTHER" id="PTHR38434">
    <property type="entry name" value="BLL2549 PROTEIN"/>
    <property type="match status" value="1"/>
</dbReference>
<gene>
    <name evidence="3" type="ORF">L0668_00880</name>
</gene>
<feature type="transmembrane region" description="Helical" evidence="2">
    <location>
        <begin position="140"/>
        <end position="159"/>
    </location>
</feature>
<feature type="transmembrane region" description="Helical" evidence="2">
    <location>
        <begin position="299"/>
        <end position="318"/>
    </location>
</feature>
<feature type="transmembrane region" description="Helical" evidence="2">
    <location>
        <begin position="902"/>
        <end position="920"/>
    </location>
</feature>
<feature type="transmembrane region" description="Helical" evidence="2">
    <location>
        <begin position="458"/>
        <end position="476"/>
    </location>
</feature>
<feature type="transmembrane region" description="Helical" evidence="2">
    <location>
        <begin position="638"/>
        <end position="653"/>
    </location>
</feature>
<keyword evidence="2" id="KW-1133">Transmembrane helix</keyword>
<feature type="transmembrane region" description="Helical" evidence="2">
    <location>
        <begin position="819"/>
        <end position="838"/>
    </location>
</feature>
<keyword evidence="2" id="KW-0812">Transmembrane</keyword>
<feature type="transmembrane region" description="Helical" evidence="2">
    <location>
        <begin position="570"/>
        <end position="588"/>
    </location>
</feature>
<feature type="transmembrane region" description="Helical" evidence="2">
    <location>
        <begin position="171"/>
        <end position="190"/>
    </location>
</feature>
<dbReference type="RefSeq" id="WP_235310173.1">
    <property type="nucleotide sequence ID" value="NZ_JAKGAS010000001.1"/>
</dbReference>
<protein>
    <submittedName>
        <fullName evidence="3">DUF2339 domain-containing protein</fullName>
    </submittedName>
</protein>
<feature type="transmembrane region" description="Helical" evidence="2">
    <location>
        <begin position="202"/>
        <end position="221"/>
    </location>
</feature>
<feature type="compositionally biased region" description="Basic and acidic residues" evidence="1">
    <location>
        <begin position="65"/>
        <end position="77"/>
    </location>
</feature>
<feature type="transmembrane region" description="Helical" evidence="2">
    <location>
        <begin position="709"/>
        <end position="729"/>
    </location>
</feature>
<evidence type="ECO:0000256" key="2">
    <source>
        <dbReference type="SAM" id="Phobius"/>
    </source>
</evidence>
<dbReference type="Proteomes" id="UP001521137">
    <property type="component" value="Unassembled WGS sequence"/>
</dbReference>
<feature type="transmembrane region" description="Helical" evidence="2">
    <location>
        <begin position="482"/>
        <end position="500"/>
    </location>
</feature>
<feature type="transmembrane region" description="Helical" evidence="2">
    <location>
        <begin position="741"/>
        <end position="759"/>
    </location>
</feature>
<feature type="transmembrane region" description="Helical" evidence="2">
    <location>
        <begin position="403"/>
        <end position="423"/>
    </location>
</feature>
<feature type="transmembrane region" description="Helical" evidence="2">
    <location>
        <begin position="932"/>
        <end position="949"/>
    </location>
</feature>